<feature type="domain" description="AB hydrolase-1" evidence="1">
    <location>
        <begin position="72"/>
        <end position="296"/>
    </location>
</feature>
<accession>A0A4R4ECP3</accession>
<dbReference type="OrthoDB" id="5513277at2"/>
<dbReference type="Pfam" id="PF12697">
    <property type="entry name" value="Abhydrolase_6"/>
    <property type="match status" value="1"/>
</dbReference>
<dbReference type="InterPro" id="IPR000073">
    <property type="entry name" value="AB_hydrolase_1"/>
</dbReference>
<evidence type="ECO:0000313" key="3">
    <source>
        <dbReference type="Proteomes" id="UP000295418"/>
    </source>
</evidence>
<reference evidence="2 3" key="1">
    <citation type="submission" date="2019-03" db="EMBL/GenBank/DDBJ databases">
        <authorList>
            <person name="Kim M.K.M."/>
        </authorList>
    </citation>
    <scope>NUCLEOTIDE SEQUENCE [LARGE SCALE GENOMIC DNA]</scope>
    <source>
        <strain evidence="2 3">18JY21-1</strain>
    </source>
</reference>
<sequence length="308" mass="35217">MKCICSHYGDNWKRVMSNMFSIFKTSEGEVCFNEAYDRLLATWPVLYESIHVQTDYGTTHIVVSGDVDAPPLVLLHGMTFNSTMWRDNIEALSSRYRTYCVDTLGDFGRSIVNKPLSSPQHCNDWLNQVLDGLGLAKVDLIGHSMGGWLALNFVLEYSNRLNRLVLLAPIASIYRVPLQFMFKVYPALLRPSPPRIRRAWNWFVASGNQTDELVMDQIIQSWTHCRILLKVIPTRFKEEHLRRLKTRTLFLVGDKEVIYNAHKAVERVRSWLPNAQAVVIPKASHCLTAEQADAVNKCIMDFLEKGAS</sequence>
<dbReference type="GO" id="GO:0016020">
    <property type="term" value="C:membrane"/>
    <property type="evidence" value="ECO:0007669"/>
    <property type="project" value="TreeGrafter"/>
</dbReference>
<proteinExistence type="predicted"/>
<dbReference type="AlphaFoldDB" id="A0A4R4ECP3"/>
<gene>
    <name evidence="2" type="ORF">E0485_09540</name>
</gene>
<dbReference type="InterPro" id="IPR029058">
    <property type="entry name" value="AB_hydrolase_fold"/>
</dbReference>
<dbReference type="PANTHER" id="PTHR43798">
    <property type="entry name" value="MONOACYLGLYCEROL LIPASE"/>
    <property type="match status" value="1"/>
</dbReference>
<dbReference type="EMBL" id="SKFG01000008">
    <property type="protein sequence ID" value="TCZ77714.1"/>
    <property type="molecule type" value="Genomic_DNA"/>
</dbReference>
<evidence type="ECO:0000313" key="2">
    <source>
        <dbReference type="EMBL" id="TCZ77714.1"/>
    </source>
</evidence>
<protein>
    <submittedName>
        <fullName evidence="2">Alpha/beta hydrolase</fullName>
    </submittedName>
</protein>
<dbReference type="Gene3D" id="3.40.50.1820">
    <property type="entry name" value="alpha/beta hydrolase"/>
    <property type="match status" value="1"/>
</dbReference>
<organism evidence="2 3">
    <name type="scientific">Paenibacillus albiflavus</name>
    <dbReference type="NCBI Taxonomy" id="2545760"/>
    <lineage>
        <taxon>Bacteria</taxon>
        <taxon>Bacillati</taxon>
        <taxon>Bacillota</taxon>
        <taxon>Bacilli</taxon>
        <taxon>Bacillales</taxon>
        <taxon>Paenibacillaceae</taxon>
        <taxon>Paenibacillus</taxon>
    </lineage>
</organism>
<dbReference type="InterPro" id="IPR050266">
    <property type="entry name" value="AB_hydrolase_sf"/>
</dbReference>
<comment type="caution">
    <text evidence="2">The sequence shown here is derived from an EMBL/GenBank/DDBJ whole genome shotgun (WGS) entry which is preliminary data.</text>
</comment>
<dbReference type="PRINTS" id="PR00111">
    <property type="entry name" value="ABHYDROLASE"/>
</dbReference>
<keyword evidence="3" id="KW-1185">Reference proteome</keyword>
<evidence type="ECO:0000259" key="1">
    <source>
        <dbReference type="Pfam" id="PF12697"/>
    </source>
</evidence>
<dbReference type="PANTHER" id="PTHR43798:SF33">
    <property type="entry name" value="HYDROLASE, PUTATIVE (AFU_ORTHOLOGUE AFUA_2G14860)-RELATED"/>
    <property type="match status" value="1"/>
</dbReference>
<keyword evidence="2" id="KW-0378">Hydrolase</keyword>
<name>A0A4R4ECP3_9BACL</name>
<dbReference type="SUPFAM" id="SSF53474">
    <property type="entry name" value="alpha/beta-Hydrolases"/>
    <property type="match status" value="1"/>
</dbReference>
<dbReference type="GO" id="GO:0016787">
    <property type="term" value="F:hydrolase activity"/>
    <property type="evidence" value="ECO:0007669"/>
    <property type="project" value="UniProtKB-KW"/>
</dbReference>
<dbReference type="Proteomes" id="UP000295418">
    <property type="component" value="Unassembled WGS sequence"/>
</dbReference>